<proteinExistence type="predicted"/>
<name>A0AAN1KNX2_9VIBR</name>
<gene>
    <name evidence="2" type="ORF">BSZ05_14740</name>
</gene>
<dbReference type="AlphaFoldDB" id="A0AAN1KNX2"/>
<organism evidence="2 3">
    <name type="scientific">Vibrio mediterranei</name>
    <dbReference type="NCBI Taxonomy" id="689"/>
    <lineage>
        <taxon>Bacteria</taxon>
        <taxon>Pseudomonadati</taxon>
        <taxon>Pseudomonadota</taxon>
        <taxon>Gammaproteobacteria</taxon>
        <taxon>Vibrionales</taxon>
        <taxon>Vibrionaceae</taxon>
        <taxon>Vibrio</taxon>
    </lineage>
</organism>
<evidence type="ECO:0000256" key="1">
    <source>
        <dbReference type="SAM" id="Phobius"/>
    </source>
</evidence>
<keyword evidence="1" id="KW-0812">Transmembrane</keyword>
<sequence length="120" mass="13305">MPAQKLTKGRLVQIIIMMVVLIAAFTYRTISHKESSEVVCQSSQPCEVKFQDKNVRFLYQDSTNTLAVTKSEDLTIKGSKSDGSTLNVTATMTISKDEMPVTFVISDDSDNSVKVDILPR</sequence>
<dbReference type="RefSeq" id="WP_088877330.1">
    <property type="nucleotide sequence ID" value="NZ_CP018308.1"/>
</dbReference>
<evidence type="ECO:0000313" key="3">
    <source>
        <dbReference type="Proteomes" id="UP000197092"/>
    </source>
</evidence>
<accession>A0AAN1KNX2</accession>
<protein>
    <submittedName>
        <fullName evidence="2">Uncharacterized protein</fullName>
    </submittedName>
</protein>
<dbReference type="Proteomes" id="UP000197092">
    <property type="component" value="Chromosome 1"/>
</dbReference>
<feature type="transmembrane region" description="Helical" evidence="1">
    <location>
        <begin position="12"/>
        <end position="30"/>
    </location>
</feature>
<keyword evidence="1" id="KW-1133">Transmembrane helix</keyword>
<evidence type="ECO:0000313" key="2">
    <source>
        <dbReference type="EMBL" id="ASI90946.1"/>
    </source>
</evidence>
<reference evidence="3" key="1">
    <citation type="submission" date="2016-12" db="EMBL/GenBank/DDBJ databases">
        <title>Comparative genomic analysis reveals the diversity, evolution, and environmental adaptation strategies of the genus Vibrio.</title>
        <authorList>
            <person name="Lin H."/>
            <person name="Wang X."/>
            <person name="Zhang X.-H."/>
        </authorList>
    </citation>
    <scope>NUCLEOTIDE SEQUENCE [LARGE SCALE GENOMIC DNA]</scope>
    <source>
        <strain evidence="3">QT6D1</strain>
    </source>
</reference>
<dbReference type="KEGG" id="vsh:BSZ05_14740"/>
<keyword evidence="1" id="KW-0472">Membrane</keyword>
<dbReference type="EMBL" id="CP018308">
    <property type="protein sequence ID" value="ASI90946.1"/>
    <property type="molecule type" value="Genomic_DNA"/>
</dbReference>